<dbReference type="OrthoDB" id="6912619at2"/>
<dbReference type="STRING" id="1007099.SAMN05216287_1070"/>
<evidence type="ECO:0000313" key="2">
    <source>
        <dbReference type="EMBL" id="SDW61534.1"/>
    </source>
</evidence>
<keyword evidence="2" id="KW-0449">Lipoprotein</keyword>
<evidence type="ECO:0000313" key="3">
    <source>
        <dbReference type="Proteomes" id="UP000243778"/>
    </source>
</evidence>
<reference evidence="3" key="1">
    <citation type="submission" date="2016-10" db="EMBL/GenBank/DDBJ databases">
        <authorList>
            <person name="Varghese N."/>
            <person name="Submissions S."/>
        </authorList>
    </citation>
    <scope>NUCLEOTIDE SEQUENCE [LARGE SCALE GENOMIC DNA]</scope>
    <source>
        <strain evidence="3">NRRL B-59562</strain>
    </source>
</reference>
<dbReference type="RefSeq" id="WP_090225303.1">
    <property type="nucleotide sequence ID" value="NZ_DALYZG010000031.1"/>
</dbReference>
<dbReference type="PROSITE" id="PS51257">
    <property type="entry name" value="PROKAR_LIPOPROTEIN"/>
    <property type="match status" value="1"/>
</dbReference>
<feature type="chain" id="PRO_5017292415" evidence="1">
    <location>
        <begin position="20"/>
        <end position="147"/>
    </location>
</feature>
<keyword evidence="1" id="KW-0732">Signal</keyword>
<feature type="signal peptide" evidence="1">
    <location>
        <begin position="1"/>
        <end position="19"/>
    </location>
</feature>
<proteinExistence type="predicted"/>
<evidence type="ECO:0000256" key="1">
    <source>
        <dbReference type="SAM" id="SignalP"/>
    </source>
</evidence>
<keyword evidence="3" id="KW-1185">Reference proteome</keyword>
<name>A0A1H2V0W1_9PSED</name>
<sequence>MPLRPLCLLFLATLLAACASTPEPSAPPAQKAPAKPLVTELSLPDYMRELVGTLNTPPAGSEVELALLVIDERDRPQQLLGSLKLVGTGGALPFRLPFNPAAFPANARVELRARVVESGVLTLRLPPQRITRAETQTLGALELEVAP</sequence>
<accession>A0A1H2V0W1</accession>
<protein>
    <submittedName>
        <fullName evidence="2">Uncharacterized lipoprotein YbaY</fullName>
    </submittedName>
</protein>
<dbReference type="EMBL" id="FNNU01000002">
    <property type="protein sequence ID" value="SDW61534.1"/>
    <property type="molecule type" value="Genomic_DNA"/>
</dbReference>
<dbReference type="AlphaFoldDB" id="A0A1H2V0W1"/>
<gene>
    <name evidence="2" type="ORF">SAMN05216287_1070</name>
</gene>
<organism evidence="2 3">
    <name type="scientific">Pseudomonas kuykendallii</name>
    <dbReference type="NCBI Taxonomy" id="1007099"/>
    <lineage>
        <taxon>Bacteria</taxon>
        <taxon>Pseudomonadati</taxon>
        <taxon>Pseudomonadota</taxon>
        <taxon>Gammaproteobacteria</taxon>
        <taxon>Pseudomonadales</taxon>
        <taxon>Pseudomonadaceae</taxon>
        <taxon>Pseudomonas</taxon>
    </lineage>
</organism>
<dbReference type="Proteomes" id="UP000243778">
    <property type="component" value="Unassembled WGS sequence"/>
</dbReference>